<dbReference type="AlphaFoldDB" id="A0A6J3M2Y8"/>
<dbReference type="GeneID" id="54357679"/>
<feature type="compositionally biased region" description="Low complexity" evidence="1">
    <location>
        <begin position="789"/>
        <end position="801"/>
    </location>
</feature>
<feature type="region of interest" description="Disordered" evidence="1">
    <location>
        <begin position="39"/>
        <end position="60"/>
    </location>
</feature>
<dbReference type="OrthoDB" id="1922977at2759"/>
<organism evidence="3">
    <name type="scientific">Dissoconium aciculare CBS 342.82</name>
    <dbReference type="NCBI Taxonomy" id="1314786"/>
    <lineage>
        <taxon>Eukaryota</taxon>
        <taxon>Fungi</taxon>
        <taxon>Dikarya</taxon>
        <taxon>Ascomycota</taxon>
        <taxon>Pezizomycotina</taxon>
        <taxon>Dothideomycetes</taxon>
        <taxon>Dothideomycetidae</taxon>
        <taxon>Mycosphaerellales</taxon>
        <taxon>Dissoconiaceae</taxon>
        <taxon>Dissoconium</taxon>
    </lineage>
</organism>
<dbReference type="RefSeq" id="XP_033459427.1">
    <property type="nucleotide sequence ID" value="XM_033599880.1"/>
</dbReference>
<name>A0A6J3M2Y8_9PEZI</name>
<feature type="compositionally biased region" description="Basic and acidic residues" evidence="1">
    <location>
        <begin position="83"/>
        <end position="95"/>
    </location>
</feature>
<feature type="compositionally biased region" description="Acidic residues" evidence="1">
    <location>
        <begin position="734"/>
        <end position="747"/>
    </location>
</feature>
<evidence type="ECO:0000313" key="2">
    <source>
        <dbReference type="Proteomes" id="UP000504637"/>
    </source>
</evidence>
<reference evidence="3" key="3">
    <citation type="submission" date="2025-08" db="UniProtKB">
        <authorList>
            <consortium name="RefSeq"/>
        </authorList>
    </citation>
    <scope>IDENTIFICATION</scope>
    <source>
        <strain evidence="3">CBS 342.82</strain>
    </source>
</reference>
<feature type="region of interest" description="Disordered" evidence="1">
    <location>
        <begin position="607"/>
        <end position="636"/>
    </location>
</feature>
<gene>
    <name evidence="3" type="ORF">K489DRAFT_241834</name>
</gene>
<feature type="compositionally biased region" description="Acidic residues" evidence="1">
    <location>
        <begin position="757"/>
        <end position="769"/>
    </location>
</feature>
<feature type="region of interest" description="Disordered" evidence="1">
    <location>
        <begin position="82"/>
        <end position="107"/>
    </location>
</feature>
<feature type="region of interest" description="Disordered" evidence="1">
    <location>
        <begin position="475"/>
        <end position="497"/>
    </location>
</feature>
<feature type="compositionally biased region" description="Polar residues" evidence="1">
    <location>
        <begin position="802"/>
        <end position="811"/>
    </location>
</feature>
<feature type="compositionally biased region" description="Low complexity" evidence="1">
    <location>
        <begin position="696"/>
        <end position="705"/>
    </location>
</feature>
<proteinExistence type="predicted"/>
<reference evidence="3" key="2">
    <citation type="submission" date="2020-04" db="EMBL/GenBank/DDBJ databases">
        <authorList>
            <consortium name="NCBI Genome Project"/>
        </authorList>
    </citation>
    <scope>NUCLEOTIDE SEQUENCE</scope>
    <source>
        <strain evidence="3">CBS 342.82</strain>
    </source>
</reference>
<feature type="compositionally biased region" description="Low complexity" evidence="1">
    <location>
        <begin position="812"/>
        <end position="823"/>
    </location>
</feature>
<dbReference type="Proteomes" id="UP000504637">
    <property type="component" value="Unplaced"/>
</dbReference>
<feature type="compositionally biased region" description="Polar residues" evidence="1">
    <location>
        <begin position="614"/>
        <end position="631"/>
    </location>
</feature>
<protein>
    <submittedName>
        <fullName evidence="3">Uncharacterized protein</fullName>
    </submittedName>
</protein>
<feature type="compositionally biased region" description="Polar residues" evidence="1">
    <location>
        <begin position="44"/>
        <end position="59"/>
    </location>
</feature>
<evidence type="ECO:0000256" key="1">
    <source>
        <dbReference type="SAM" id="MobiDB-lite"/>
    </source>
</evidence>
<accession>A0A6J3M2Y8</accession>
<feature type="region of interest" description="Disordered" evidence="1">
    <location>
        <begin position="693"/>
        <end position="839"/>
    </location>
</feature>
<keyword evidence="2" id="KW-1185">Reference proteome</keyword>
<sequence>MATSQNAQMSALELSALAGVTPEQLAIIARAMQTGALPLPPLGQSGNQTPASTNPNTTKPAIVNGAVAFEDVDREEGEVADEVESHENNRGHEFLHPPPTGPRNTSMTQRCKTARADAVIHTTHEYQKPVAVVHAQQKTVPSDHSSSHGAFGKHGTAVQSMTPIDRKQRYGQAHRQHASKNAQRQRIGEFLHAMFNAGFSHEQLASQVSNPDALRQVTAAFGFQHFASPPAQKSPSSVDSIGEVTNGHDKPLAMKPNSVKKAVQTKPTTLDRSAYLAKLQAAKNKKADAVSKSSVIKPPIQYSEATKAIQPAESAKVGAPQRSTVVAANSPKSLPGAKAARDELLRQRLEAIRAAKATTRPSLPASLPQKIGPSTYSAAPNADEYARSIISAVSDIGKAAEYNLLAQEPLPDNIVVPAFGNLPAAKAPAKLNSPAFGTVVSKPTPSSTKPSRDSNPVYPVFSGLPGLFLTQAHQVQKSPQADAGNQHVPRNTSPAGNSIMIPAANHGQEPSVPVVAQVPKETLPNESPLTMPSQNGAHLTNQSPTAPVAIPSVHFGSRNPVDEPMIIQVSDDEDDDDIMDISSSDREQDSWEQKRATYSIVTALPANPARPNLHRSNTSSSAVTSTPNTPKNDAYNKKLQELEELKRRLAEIELRKQAKNVSKPDGASVAIAPALDNTICSPDNANPALVSVPQQASETETTPLAEPEESIVQGSDPSPSPHVADDEDTNAREDSDDEDDDAMDTSDDATTVSSESVNDEYEPELESDSAAESMLDGLPQHSHGDVEVALENSNALSNENNVASPTSQIGNANAQPAAQQQDAQKQDVSLSFLKNGITS</sequence>
<evidence type="ECO:0000313" key="3">
    <source>
        <dbReference type="RefSeq" id="XP_033459427.1"/>
    </source>
</evidence>
<reference evidence="3" key="1">
    <citation type="submission" date="2020-01" db="EMBL/GenBank/DDBJ databases">
        <authorList>
            <consortium name="DOE Joint Genome Institute"/>
            <person name="Haridas S."/>
            <person name="Albert R."/>
            <person name="Binder M."/>
            <person name="Bloem J."/>
            <person name="Labutti K."/>
            <person name="Salamov A."/>
            <person name="Andreopoulos B."/>
            <person name="Baker S.E."/>
            <person name="Barry K."/>
            <person name="Bills G."/>
            <person name="Bluhm B.H."/>
            <person name="Cannon C."/>
            <person name="Castanera R."/>
            <person name="Culley D.E."/>
            <person name="Daum C."/>
            <person name="Ezra D."/>
            <person name="Gonzalez J.B."/>
            <person name="Henrissat B."/>
            <person name="Kuo A."/>
            <person name="Liang C."/>
            <person name="Lipzen A."/>
            <person name="Lutzoni F."/>
            <person name="Magnuson J."/>
            <person name="Mondo S."/>
            <person name="Nolan M."/>
            <person name="Ohm R."/>
            <person name="Pangilinan J."/>
            <person name="Park H.-J."/>
            <person name="Ramirez L."/>
            <person name="Alfaro M."/>
            <person name="Sun H."/>
            <person name="Tritt A."/>
            <person name="Yoshinaga Y."/>
            <person name="Zwiers L.-H."/>
            <person name="Turgeon B.G."/>
            <person name="Goodwin S.B."/>
            <person name="Spatafora J.W."/>
            <person name="Crous P.W."/>
            <person name="Grigoriev I.V."/>
        </authorList>
    </citation>
    <scope>NUCLEOTIDE SEQUENCE</scope>
    <source>
        <strain evidence="3">CBS 342.82</strain>
    </source>
</reference>